<evidence type="ECO:0000313" key="1">
    <source>
        <dbReference type="EMBL" id="SHE79412.1"/>
    </source>
</evidence>
<sequence length="56" mass="6583">MYSQRFEMLVLVLGRHRTSSEQNAGFINSLRARMRALFYCAYYCGRLKTLPSFITN</sequence>
<reference evidence="2" key="1">
    <citation type="submission" date="2016-11" db="EMBL/GenBank/DDBJ databases">
        <authorList>
            <person name="Varghese N."/>
            <person name="Submissions S."/>
        </authorList>
    </citation>
    <scope>NUCLEOTIDE SEQUENCE [LARGE SCALE GENOMIC DNA]</scope>
    <source>
        <strain evidence="2">CGMCC 1.7063</strain>
    </source>
</reference>
<dbReference type="Proteomes" id="UP000184170">
    <property type="component" value="Unassembled WGS sequence"/>
</dbReference>
<keyword evidence="2" id="KW-1185">Reference proteome</keyword>
<dbReference type="AlphaFoldDB" id="A0A1M4WEM0"/>
<gene>
    <name evidence="1" type="ORF">SAMN04487965_0668</name>
</gene>
<accession>A0A1M4WEM0</accession>
<proteinExistence type="predicted"/>
<organism evidence="1 2">
    <name type="scientific">Microbulbifer donghaiensis</name>
    <dbReference type="NCBI Taxonomy" id="494016"/>
    <lineage>
        <taxon>Bacteria</taxon>
        <taxon>Pseudomonadati</taxon>
        <taxon>Pseudomonadota</taxon>
        <taxon>Gammaproteobacteria</taxon>
        <taxon>Cellvibrionales</taxon>
        <taxon>Microbulbiferaceae</taxon>
        <taxon>Microbulbifer</taxon>
    </lineage>
</organism>
<evidence type="ECO:0000313" key="2">
    <source>
        <dbReference type="Proteomes" id="UP000184170"/>
    </source>
</evidence>
<dbReference type="EMBL" id="FQVA01000001">
    <property type="protein sequence ID" value="SHE79412.1"/>
    <property type="molecule type" value="Genomic_DNA"/>
</dbReference>
<protein>
    <submittedName>
        <fullName evidence="1">Uncharacterized protein</fullName>
    </submittedName>
</protein>
<name>A0A1M4WEM0_9GAMM</name>